<dbReference type="InterPro" id="IPR017907">
    <property type="entry name" value="Znf_RING_CS"/>
</dbReference>
<comment type="similarity">
    <text evidence="7">Belongs to the TTI2 family.</text>
</comment>
<dbReference type="GO" id="GO:0072344">
    <property type="term" value="P:rescue of stalled ribosome"/>
    <property type="evidence" value="ECO:0007669"/>
    <property type="project" value="InterPro"/>
</dbReference>
<accession>A0AAF0EHA6</accession>
<dbReference type="PROSITE" id="PS50089">
    <property type="entry name" value="ZF_RING_2"/>
    <property type="match status" value="1"/>
</dbReference>
<evidence type="ECO:0000256" key="4">
    <source>
        <dbReference type="ARBA" id="ARBA00022723"/>
    </source>
</evidence>
<evidence type="ECO:0000256" key="7">
    <source>
        <dbReference type="ARBA" id="ARBA00034736"/>
    </source>
</evidence>
<evidence type="ECO:0000259" key="11">
    <source>
        <dbReference type="PROSITE" id="PS50089"/>
    </source>
</evidence>
<evidence type="ECO:0000256" key="1">
    <source>
        <dbReference type="ARBA" id="ARBA00000900"/>
    </source>
</evidence>
<evidence type="ECO:0000313" key="12">
    <source>
        <dbReference type="EMBL" id="WFD25740.1"/>
    </source>
</evidence>
<dbReference type="InterPro" id="IPR013083">
    <property type="entry name" value="Znf_RING/FYVE/PHD"/>
</dbReference>
<keyword evidence="6" id="KW-0862">Zinc</keyword>
<dbReference type="Pfam" id="PF23230">
    <property type="entry name" value="zf-C2H2_13"/>
    <property type="match status" value="1"/>
</dbReference>
<dbReference type="InterPro" id="IPR044288">
    <property type="entry name" value="ZNF598/HEL2"/>
</dbReference>
<feature type="compositionally biased region" description="Pro residues" evidence="10">
    <location>
        <begin position="530"/>
        <end position="539"/>
    </location>
</feature>
<reference evidence="12" key="1">
    <citation type="submission" date="2023-03" db="EMBL/GenBank/DDBJ databases">
        <title>Mating type loci evolution in Malassezia.</title>
        <authorList>
            <person name="Coelho M.A."/>
        </authorList>
    </citation>
    <scope>NUCLEOTIDE SEQUENCE</scope>
    <source>
        <strain evidence="12">CBS 9557</strain>
    </source>
</reference>
<comment type="catalytic activity">
    <reaction evidence="1">
        <text>S-ubiquitinyl-[E2 ubiquitin-conjugating enzyme]-L-cysteine + [acceptor protein]-L-lysine = [E2 ubiquitin-conjugating enzyme]-L-cysteine + N(6)-ubiquitinyl-[acceptor protein]-L-lysine.</text>
        <dbReference type="EC" id="2.3.2.27"/>
    </reaction>
</comment>
<organism evidence="12 13">
    <name type="scientific">Malassezia nana</name>
    <dbReference type="NCBI Taxonomy" id="180528"/>
    <lineage>
        <taxon>Eukaryota</taxon>
        <taxon>Fungi</taxon>
        <taxon>Dikarya</taxon>
        <taxon>Basidiomycota</taxon>
        <taxon>Ustilaginomycotina</taxon>
        <taxon>Malasseziomycetes</taxon>
        <taxon>Malasseziales</taxon>
        <taxon>Malasseziaceae</taxon>
        <taxon>Malassezia</taxon>
    </lineage>
</organism>
<dbReference type="CDD" id="cd16615">
    <property type="entry name" value="RING-HC_ZNF598"/>
    <property type="match status" value="1"/>
</dbReference>
<keyword evidence="13" id="KW-1185">Reference proteome</keyword>
<dbReference type="EC" id="2.3.2.27" evidence="3"/>
<dbReference type="EMBL" id="CP119892">
    <property type="protein sequence ID" value="WFD25740.1"/>
    <property type="molecule type" value="Genomic_DNA"/>
</dbReference>
<comment type="similarity">
    <text evidence="8">Belongs to the ZNF598/HEL2 family.</text>
</comment>
<evidence type="ECO:0000256" key="3">
    <source>
        <dbReference type="ARBA" id="ARBA00012483"/>
    </source>
</evidence>
<feature type="compositionally biased region" description="Basic residues" evidence="10">
    <location>
        <begin position="509"/>
        <end position="522"/>
    </location>
</feature>
<dbReference type="PROSITE" id="PS00028">
    <property type="entry name" value="ZINC_FINGER_C2H2_1"/>
    <property type="match status" value="1"/>
</dbReference>
<feature type="compositionally biased region" description="Low complexity" evidence="10">
    <location>
        <begin position="487"/>
        <end position="508"/>
    </location>
</feature>
<dbReference type="Pfam" id="PF10521">
    <property type="entry name" value="Tti2"/>
    <property type="match status" value="1"/>
</dbReference>
<feature type="region of interest" description="Disordered" evidence="10">
    <location>
        <begin position="487"/>
        <end position="548"/>
    </location>
</feature>
<dbReference type="PANTHER" id="PTHR22938:SF0">
    <property type="entry name" value="E3 UBIQUITIN-PROTEIN LIGASE ZNF598"/>
    <property type="match status" value="1"/>
</dbReference>
<dbReference type="PANTHER" id="PTHR22938">
    <property type="entry name" value="ZINC FINGER PROTEIN 598"/>
    <property type="match status" value="1"/>
</dbReference>
<feature type="domain" description="RING-type" evidence="11">
    <location>
        <begin position="558"/>
        <end position="598"/>
    </location>
</feature>
<protein>
    <recommendedName>
        <fullName evidence="3">RING-type E3 ubiquitin transferase</fullName>
        <ecNumber evidence="3">2.3.2.27</ecNumber>
    </recommendedName>
</protein>
<feature type="region of interest" description="Disordered" evidence="10">
    <location>
        <begin position="817"/>
        <end position="841"/>
    </location>
</feature>
<dbReference type="AlphaFoldDB" id="A0AAF0EHA6"/>
<evidence type="ECO:0000313" key="13">
    <source>
        <dbReference type="Proteomes" id="UP001213623"/>
    </source>
</evidence>
<sequence>MARVSRALRLEQSIVAHDVGSPAWVDKAVELFEALQSDGTERGAPVDVAVAAAHFVPAYEPGPALDVWIDEAHARDVWCIPSLLSHAETVLDKVVLSLDDIQHILTTYVRPLFQPSTRVHADTGRAARETHAHPVWDDKNDFAWDSALPDTHGHIPRGCHHVLAWLLSYIHARHATAWDAVWPQIVPPIMSWLEAPTTRAKVYGACVARRLAQCAPPPLLRRTGIGSLLEETLSRTLPAMTDPAWGFMFLSANVHALLALIGTRPSAERYDALCTLFSQAILTALSYCAPASASTMALVPAEPERLSTLSSARLQQMLAGTALTLAPAVLDRLGEAALRFWHAWMDWCVAYVDNALAACSAPFPTRGATRPLTELVDEALGSAAPPPAPPSQVWELAAHMLLQSVQAAVHAMHRFVDLAISAPSSPAPLPASAPGLDAWAVRVIVALSKCALRLEALQIEQPRSLALLGTELRQDIYALCALVRSASPPSLTEPTSTTMTPPARGAAARGRRRDRGRGRGMPRARAASPSAPPTDPPAAPAASAAADAPPADDTEDICFICAEPVRLYSVPPCNHRVCHICAMRLRALWKKRECTFCKAEATRVVFTSHPTKGFGEFTPDQLPFFDEKLFIYFETQRDHDEVISLLHFHCPHPQCDVLAQGWADLKAHAKREHARLLCDLCVQHKKIFAHEHALYTATSLQAHLAAEHRYCEYCRQHFYSDDELWVHMRDRHEQCHICKNRSEEERWRYYKDYRMLEQHFRDAHYLCPAKVCLERKFVVFENQMEFQVHQLEEHGRTLSSRERKEALRVDPRFMYEGEAESSRARGKKPMRDADTGRSTAARRAQFGRTLSSAPDDDAWEAVRGALQSPIKLTSCQAALQAFRNNETTVDDLLRTVQTLTDEGPPTTVDGRASRVVQSLGEILDGEKREQLQRAWARVRAAGAARPAEVPLRTGGAAPARTAAHFPSLTAAAAPSARTTTPSTARPSWGAAAPPPSSLDAFPALGTPRSAVPHSVAATRGAGSSRAALQLSQFPSLPTNQAHAERQAQKRELLGTRARASPLVPAPPPPRWGAPVVNDESFPSLSEVTGALPPEPAPVPTPTGGGGKQRRRKAVLLSSVGSMHQL</sequence>
<evidence type="ECO:0000256" key="10">
    <source>
        <dbReference type="SAM" id="MobiDB-lite"/>
    </source>
</evidence>
<evidence type="ECO:0000256" key="9">
    <source>
        <dbReference type="PROSITE-ProRule" id="PRU00175"/>
    </source>
</evidence>
<dbReference type="GO" id="GO:0016567">
    <property type="term" value="P:protein ubiquitination"/>
    <property type="evidence" value="ECO:0007669"/>
    <property type="project" value="TreeGrafter"/>
</dbReference>
<dbReference type="InterPro" id="IPR056437">
    <property type="entry name" value="Znf-C2H2_ZNF598/HEL2"/>
</dbReference>
<dbReference type="InterPro" id="IPR013087">
    <property type="entry name" value="Znf_C2H2_type"/>
</dbReference>
<feature type="region of interest" description="Disordered" evidence="10">
    <location>
        <begin position="1075"/>
        <end position="1125"/>
    </location>
</feature>
<dbReference type="Proteomes" id="UP001213623">
    <property type="component" value="Chromosome 1"/>
</dbReference>
<dbReference type="GO" id="GO:0043022">
    <property type="term" value="F:ribosome binding"/>
    <property type="evidence" value="ECO:0007669"/>
    <property type="project" value="TreeGrafter"/>
</dbReference>
<dbReference type="GO" id="GO:0008270">
    <property type="term" value="F:zinc ion binding"/>
    <property type="evidence" value="ECO:0007669"/>
    <property type="project" value="UniProtKB-KW"/>
</dbReference>
<gene>
    <name evidence="12" type="ORF">MNAN1_000706</name>
</gene>
<dbReference type="Pfam" id="PF25447">
    <property type="entry name" value="RING_ZNF598"/>
    <property type="match status" value="1"/>
</dbReference>
<evidence type="ECO:0000256" key="5">
    <source>
        <dbReference type="ARBA" id="ARBA00022771"/>
    </source>
</evidence>
<dbReference type="Gene3D" id="3.30.40.10">
    <property type="entry name" value="Zinc/RING finger domain, C3HC4 (zinc finger)"/>
    <property type="match status" value="1"/>
</dbReference>
<dbReference type="InterPro" id="IPR001841">
    <property type="entry name" value="Znf_RING"/>
</dbReference>
<keyword evidence="5 9" id="KW-0863">Zinc-finger</keyword>
<feature type="compositionally biased region" description="Low complexity" evidence="10">
    <location>
        <begin position="969"/>
        <end position="991"/>
    </location>
</feature>
<proteinExistence type="inferred from homology"/>
<feature type="compositionally biased region" description="Basic and acidic residues" evidence="10">
    <location>
        <begin position="817"/>
        <end position="835"/>
    </location>
</feature>
<feature type="region of interest" description="Disordered" evidence="10">
    <location>
        <begin position="969"/>
        <end position="1005"/>
    </location>
</feature>
<dbReference type="InterPro" id="IPR018870">
    <property type="entry name" value="Tti2"/>
</dbReference>
<dbReference type="InterPro" id="IPR041888">
    <property type="entry name" value="RING-HC_ZNF598/HEL2"/>
</dbReference>
<keyword evidence="12" id="KW-0808">Transferase</keyword>
<name>A0AAF0EHA6_9BASI</name>
<dbReference type="SUPFAM" id="SSF57850">
    <property type="entry name" value="RING/U-box"/>
    <property type="match status" value="1"/>
</dbReference>
<dbReference type="SMART" id="SM00355">
    <property type="entry name" value="ZnF_C2H2"/>
    <property type="match status" value="4"/>
</dbReference>
<evidence type="ECO:0000256" key="8">
    <source>
        <dbReference type="ARBA" id="ARBA00035113"/>
    </source>
</evidence>
<evidence type="ECO:0000256" key="6">
    <source>
        <dbReference type="ARBA" id="ARBA00022833"/>
    </source>
</evidence>
<comment type="pathway">
    <text evidence="2">Protein modification; protein ubiquitination.</text>
</comment>
<keyword evidence="12" id="KW-0012">Acyltransferase</keyword>
<keyword evidence="4" id="KW-0479">Metal-binding</keyword>
<dbReference type="PROSITE" id="PS00518">
    <property type="entry name" value="ZF_RING_1"/>
    <property type="match status" value="1"/>
</dbReference>
<dbReference type="GO" id="GO:0110078">
    <property type="term" value="C:TTT Hsp90 cochaperone complex"/>
    <property type="evidence" value="ECO:0007669"/>
    <property type="project" value="InterPro"/>
</dbReference>
<dbReference type="GO" id="GO:0061630">
    <property type="term" value="F:ubiquitin protein ligase activity"/>
    <property type="evidence" value="ECO:0007669"/>
    <property type="project" value="UniProtKB-EC"/>
</dbReference>
<evidence type="ECO:0000256" key="2">
    <source>
        <dbReference type="ARBA" id="ARBA00004906"/>
    </source>
</evidence>